<dbReference type="PANTHER" id="PTHR41247">
    <property type="entry name" value="HTH-TYPE TRANSCRIPTIONAL REPRESSOR YCNK"/>
    <property type="match status" value="1"/>
</dbReference>
<dbReference type="SUPFAM" id="SSF160387">
    <property type="entry name" value="NosL/MerB-like"/>
    <property type="match status" value="1"/>
</dbReference>
<dbReference type="AlphaFoldDB" id="A0A4R6TFW5"/>
<protein>
    <submittedName>
        <fullName evidence="1">Copper chaperone NosL</fullName>
    </submittedName>
</protein>
<keyword evidence="2" id="KW-1185">Reference proteome</keyword>
<accession>A0A4R6TFW5</accession>
<dbReference type="InterPro" id="IPR008719">
    <property type="entry name" value="N2O_reductase_NosL"/>
</dbReference>
<comment type="caution">
    <text evidence="1">The sequence shown here is derived from an EMBL/GenBank/DDBJ whole genome shotgun (WGS) entry which is preliminary data.</text>
</comment>
<organism evidence="1 2">
    <name type="scientific">Tenacibaculum caenipelagi</name>
    <dbReference type="NCBI Taxonomy" id="1325435"/>
    <lineage>
        <taxon>Bacteria</taxon>
        <taxon>Pseudomonadati</taxon>
        <taxon>Bacteroidota</taxon>
        <taxon>Flavobacteriia</taxon>
        <taxon>Flavobacteriales</taxon>
        <taxon>Flavobacteriaceae</taxon>
        <taxon>Tenacibaculum</taxon>
    </lineage>
</organism>
<evidence type="ECO:0000313" key="2">
    <source>
        <dbReference type="Proteomes" id="UP000295390"/>
    </source>
</evidence>
<dbReference type="Proteomes" id="UP000295390">
    <property type="component" value="Unassembled WGS sequence"/>
</dbReference>
<dbReference type="RefSeq" id="WP_243743943.1">
    <property type="nucleotide sequence ID" value="NZ_SNYH01000002.1"/>
</dbReference>
<dbReference type="EMBL" id="SNYH01000002">
    <property type="protein sequence ID" value="TDQ28898.1"/>
    <property type="molecule type" value="Genomic_DNA"/>
</dbReference>
<dbReference type="PROSITE" id="PS51257">
    <property type="entry name" value="PROKAR_LIPOPROTEIN"/>
    <property type="match status" value="1"/>
</dbReference>
<sequence length="139" mass="15793">MKATLMFFYGCMMVLLLSCKIAPKEIQYGTDMCHSCQMTIVEKTHASEIVTKKGRAYKYDAIECMLQDLDKRDVSKIELFLVTDYSNPATLIRAKEATFLVSKEIKSPMGANLSAFANKEAINVPGEQFNWDEINDYIK</sequence>
<dbReference type="PANTHER" id="PTHR41247:SF1">
    <property type="entry name" value="HTH-TYPE TRANSCRIPTIONAL REPRESSOR YCNK"/>
    <property type="match status" value="1"/>
</dbReference>
<gene>
    <name evidence="1" type="ORF">DFQ07_1279</name>
</gene>
<name>A0A4R6TFW5_9FLAO</name>
<dbReference type="Pfam" id="PF05573">
    <property type="entry name" value="NosL"/>
    <property type="match status" value="1"/>
</dbReference>
<reference evidence="1 2" key="1">
    <citation type="submission" date="2019-03" db="EMBL/GenBank/DDBJ databases">
        <title>Genomic Encyclopedia of Type Strains, Phase III (KMG-III): the genomes of soil and plant-associated and newly described type strains.</title>
        <authorList>
            <person name="Whitman W."/>
        </authorList>
    </citation>
    <scope>NUCLEOTIDE SEQUENCE [LARGE SCALE GENOMIC DNA]</scope>
    <source>
        <strain evidence="1 2">CECT 8283</strain>
    </source>
</reference>
<proteinExistence type="predicted"/>
<evidence type="ECO:0000313" key="1">
    <source>
        <dbReference type="EMBL" id="TDQ28898.1"/>
    </source>
</evidence>